<dbReference type="EMBL" id="RCHU02000002">
    <property type="protein sequence ID" value="KAL3604882.1"/>
    <property type="molecule type" value="Genomic_DNA"/>
</dbReference>
<proteinExistence type="predicted"/>
<gene>
    <name evidence="1" type="ORF">D5086_005741</name>
</gene>
<evidence type="ECO:0000313" key="2">
    <source>
        <dbReference type="Proteomes" id="UP000309997"/>
    </source>
</evidence>
<accession>A0ACC4CUN7</accession>
<protein>
    <submittedName>
        <fullName evidence="1">Uncharacterized protein</fullName>
    </submittedName>
</protein>
<keyword evidence="2" id="KW-1185">Reference proteome</keyword>
<evidence type="ECO:0000313" key="1">
    <source>
        <dbReference type="EMBL" id="KAL3604882.1"/>
    </source>
</evidence>
<sequence length="854" mass="94501">MEDKTKIKYSIAAMDSDPSTDYVTGESVISRENVAVNRSIRTEEEHKIGSNKRSIIWKSSGGWKAASILLANQCLATLAFFGVGVNLVLFLTRVLGQSNADAANSVSKWTGTVYLCSLIGAFLSDSYWGRYLTCAVFQLIFVSGLALVSVSSCYFLIKPDGCGDGELACEPTSSVGVAIFYLAIYLVAFGYGGHQPSLATFGADQFDESKPKEKNYKAAYFCYFYFALNFGSLFSNTILVYFEDHGKWTLGFLVSLGSAVLALVSFLFGTPGYQYVKPCGNPLPRVAQVFVAAVKKWDVTPAKADELYEVEGPESAIKGSRKILHSDDFELRSCHFVEAKPHWNKVCVRLIAIVFSFEHARERECVLVCTGIYRQILVPLAGRLSGNPKGLTELQRMGIGLIIGMLAMFAAGATEIERLRHVTEGEKITARGDKPGWIPDDLNTGHMDRFYFLIAVLTGFDFVIYLFCANWYTPINIDDSHEEIGLEKQEDDALARLAAGLVRFAFVSSPVDPEFRRVCSVCGGCWAALLVFLPDQFKSGGTMGQFITEQIILYIGSFSVFLCWELSHHLHQVLHTKRYLFAPPKGSAAAETNPTEPLLAALEESIPDSLLQYLAYLDLCMVCENNVDAWRRAAFFEETGETYKKVVAACLRPLEQLTSNLREVLEGCYVGKAHQLSNQLQSPTDSQLDSKHYESLNNFQKYAWSAKAVAFLTERSHEEDRFGVAQLTGSNAAVLSTLISSLLAIEVFMGKKTSLQPQHLMGPVTIKWNTPSTGRRDVATANKRGGPLDAKTCAMADVLSNSIYSIVSAFHDEMLTSTKAGLLEKDWVTKTKPLFGTYELLVQKLRHFLDFRAS</sequence>
<comment type="caution">
    <text evidence="1">The sequence shown here is derived from an EMBL/GenBank/DDBJ whole genome shotgun (WGS) entry which is preliminary data.</text>
</comment>
<reference evidence="1 2" key="1">
    <citation type="journal article" date="2024" name="Plant Biotechnol. J.">
        <title>Genome and CRISPR/Cas9 system of a widespread forest tree (Populus alba) in the world.</title>
        <authorList>
            <person name="Liu Y.J."/>
            <person name="Jiang P.F."/>
            <person name="Han X.M."/>
            <person name="Li X.Y."/>
            <person name="Wang H.M."/>
            <person name="Wang Y.J."/>
            <person name="Wang X.X."/>
            <person name="Zeng Q.Y."/>
        </authorList>
    </citation>
    <scope>NUCLEOTIDE SEQUENCE [LARGE SCALE GENOMIC DNA]</scope>
    <source>
        <strain evidence="2">cv. PAL-ZL1</strain>
    </source>
</reference>
<organism evidence="1 2">
    <name type="scientific">Populus alba</name>
    <name type="common">White poplar</name>
    <dbReference type="NCBI Taxonomy" id="43335"/>
    <lineage>
        <taxon>Eukaryota</taxon>
        <taxon>Viridiplantae</taxon>
        <taxon>Streptophyta</taxon>
        <taxon>Embryophyta</taxon>
        <taxon>Tracheophyta</taxon>
        <taxon>Spermatophyta</taxon>
        <taxon>Magnoliopsida</taxon>
        <taxon>eudicotyledons</taxon>
        <taxon>Gunneridae</taxon>
        <taxon>Pentapetalae</taxon>
        <taxon>rosids</taxon>
        <taxon>fabids</taxon>
        <taxon>Malpighiales</taxon>
        <taxon>Salicaceae</taxon>
        <taxon>Saliceae</taxon>
        <taxon>Populus</taxon>
    </lineage>
</organism>
<dbReference type="Proteomes" id="UP000309997">
    <property type="component" value="Unassembled WGS sequence"/>
</dbReference>
<name>A0ACC4CUN7_POPAL</name>